<evidence type="ECO:0000259" key="1">
    <source>
        <dbReference type="Pfam" id="PF04734"/>
    </source>
</evidence>
<sequence>MAYRIPGVLAVWFLLSISLTVRLFAADFPYLAGTAKVEITPDYPIMLSGYASRGLQEVSETIQPLYARALAVGEPGKLPVVLMMVDNCGVPASVSDAVSRELMAKYQIPRANLAVCATHTHYAPMLSGVLQNLPARPIPPEKQQAIDRYTDEFVKALVKAASVAIESRQPARLEFAIGEVGFAANRRTAGGPTDHQLPLLTVYDANDKVRSLVVGYACHCTTIAATPAFIGDWAGYAAEYLEREYPGAVALAVIGCGGDQNPNPRGKLEFAQQYGHAIRDEVVRLMGEPMRPINGEISTQLENIPLRFAELPTLDQWREMAKESGINGFYAGKYVQRIEAGEVIPTHLDYPVQSWTFADDLTIVFLGGEVTVDYSLRLKRMAPAGKLWVAAYSNDVRTYVPSARVLKEGGYEGGGSRIWYDHPQVFAGEIEESIIGEVERQLPSLVPKVE</sequence>
<accession>A0A9X1MLB1</accession>
<gene>
    <name evidence="2" type="ORF">LOC68_11980</name>
</gene>
<dbReference type="AlphaFoldDB" id="A0A9X1MLB1"/>
<protein>
    <submittedName>
        <fullName evidence="2">Neutral/alkaline non-lysosomal ceramidase N-terminal domain-containing protein</fullName>
    </submittedName>
</protein>
<feature type="domain" description="Neutral/alkaline non-lysosomal ceramidase N-terminal" evidence="1">
    <location>
        <begin position="30"/>
        <end position="246"/>
    </location>
</feature>
<evidence type="ECO:0000313" key="2">
    <source>
        <dbReference type="EMBL" id="MCC9629118.1"/>
    </source>
</evidence>
<dbReference type="InterPro" id="IPR031329">
    <property type="entry name" value="NEUT/ALK_ceramidase_N"/>
</dbReference>
<comment type="caution">
    <text evidence="2">The sequence shown here is derived from an EMBL/GenBank/DDBJ whole genome shotgun (WGS) entry which is preliminary data.</text>
</comment>
<dbReference type="RefSeq" id="WP_230218815.1">
    <property type="nucleotide sequence ID" value="NZ_JAJKFT010000010.1"/>
</dbReference>
<keyword evidence="3" id="KW-1185">Reference proteome</keyword>
<organism evidence="2 3">
    <name type="scientific">Blastopirellula sediminis</name>
    <dbReference type="NCBI Taxonomy" id="2894196"/>
    <lineage>
        <taxon>Bacteria</taxon>
        <taxon>Pseudomonadati</taxon>
        <taxon>Planctomycetota</taxon>
        <taxon>Planctomycetia</taxon>
        <taxon>Pirellulales</taxon>
        <taxon>Pirellulaceae</taxon>
        <taxon>Blastopirellula</taxon>
    </lineage>
</organism>
<dbReference type="Proteomes" id="UP001139103">
    <property type="component" value="Unassembled WGS sequence"/>
</dbReference>
<reference evidence="2" key="1">
    <citation type="submission" date="2021-11" db="EMBL/GenBank/DDBJ databases">
        <title>Genome sequence.</title>
        <authorList>
            <person name="Sun Q."/>
        </authorList>
    </citation>
    <scope>NUCLEOTIDE SEQUENCE</scope>
    <source>
        <strain evidence="2">JC732</strain>
    </source>
</reference>
<dbReference type="EMBL" id="JAJKFT010000010">
    <property type="protein sequence ID" value="MCC9629118.1"/>
    <property type="molecule type" value="Genomic_DNA"/>
</dbReference>
<evidence type="ECO:0000313" key="3">
    <source>
        <dbReference type="Proteomes" id="UP001139103"/>
    </source>
</evidence>
<proteinExistence type="predicted"/>
<dbReference type="Pfam" id="PF04734">
    <property type="entry name" value="Ceramidase_alk"/>
    <property type="match status" value="1"/>
</dbReference>
<name>A0A9X1MLB1_9BACT</name>